<gene>
    <name evidence="1" type="ORF">MANES_09G186150v8</name>
</gene>
<protein>
    <submittedName>
        <fullName evidence="1">Uncharacterized protein</fullName>
    </submittedName>
</protein>
<accession>A0ACB7H7A7</accession>
<organism evidence="1 2">
    <name type="scientific">Manihot esculenta</name>
    <name type="common">Cassava</name>
    <name type="synonym">Jatropha manihot</name>
    <dbReference type="NCBI Taxonomy" id="3983"/>
    <lineage>
        <taxon>Eukaryota</taxon>
        <taxon>Viridiplantae</taxon>
        <taxon>Streptophyta</taxon>
        <taxon>Embryophyta</taxon>
        <taxon>Tracheophyta</taxon>
        <taxon>Spermatophyta</taxon>
        <taxon>Magnoliopsida</taxon>
        <taxon>eudicotyledons</taxon>
        <taxon>Gunneridae</taxon>
        <taxon>Pentapetalae</taxon>
        <taxon>rosids</taxon>
        <taxon>fabids</taxon>
        <taxon>Malpighiales</taxon>
        <taxon>Euphorbiaceae</taxon>
        <taxon>Crotonoideae</taxon>
        <taxon>Manihoteae</taxon>
        <taxon>Manihot</taxon>
    </lineage>
</organism>
<evidence type="ECO:0000313" key="2">
    <source>
        <dbReference type="Proteomes" id="UP000091857"/>
    </source>
</evidence>
<evidence type="ECO:0000313" key="1">
    <source>
        <dbReference type="EMBL" id="KAG8648370.1"/>
    </source>
</evidence>
<name>A0ACB7H7A7_MANES</name>
<sequence length="119" mass="13663">MDSANLFSAVPNFQGSKFGKSVQLCTSKPFCHCCRSNYTLNWLKNIESEALHRKEGFRGRTPKVNFFKSYCIIIRFLILSFRRIQFSLVNKSAKRVVDFLANNFLSGKLSPFRIPSATE</sequence>
<dbReference type="Proteomes" id="UP000091857">
    <property type="component" value="Chromosome 9"/>
</dbReference>
<keyword evidence="2" id="KW-1185">Reference proteome</keyword>
<dbReference type="EMBL" id="CM004395">
    <property type="protein sequence ID" value="KAG8648370.1"/>
    <property type="molecule type" value="Genomic_DNA"/>
</dbReference>
<proteinExistence type="predicted"/>
<comment type="caution">
    <text evidence="1">The sequence shown here is derived from an EMBL/GenBank/DDBJ whole genome shotgun (WGS) entry which is preliminary data.</text>
</comment>
<reference evidence="2" key="1">
    <citation type="journal article" date="2016" name="Nat. Biotechnol.">
        <title>Sequencing wild and cultivated cassava and related species reveals extensive interspecific hybridization and genetic diversity.</title>
        <authorList>
            <person name="Bredeson J.V."/>
            <person name="Lyons J.B."/>
            <person name="Prochnik S.E."/>
            <person name="Wu G.A."/>
            <person name="Ha C.M."/>
            <person name="Edsinger-Gonzales E."/>
            <person name="Grimwood J."/>
            <person name="Schmutz J."/>
            <person name="Rabbi I.Y."/>
            <person name="Egesi C."/>
            <person name="Nauluvula P."/>
            <person name="Lebot V."/>
            <person name="Ndunguru J."/>
            <person name="Mkamilo G."/>
            <person name="Bart R.S."/>
            <person name="Setter T.L."/>
            <person name="Gleadow R.M."/>
            <person name="Kulakow P."/>
            <person name="Ferguson M.E."/>
            <person name="Rounsley S."/>
            <person name="Rokhsar D.S."/>
        </authorList>
    </citation>
    <scope>NUCLEOTIDE SEQUENCE [LARGE SCALE GENOMIC DNA]</scope>
    <source>
        <strain evidence="2">cv. AM560-2</strain>
    </source>
</reference>